<accession>A0A1B6EVM8</accession>
<evidence type="ECO:0008006" key="3">
    <source>
        <dbReference type="Google" id="ProtNLM"/>
    </source>
</evidence>
<name>A0A1B6EVM8_9HEMI</name>
<feature type="signal peptide" evidence="1">
    <location>
        <begin position="1"/>
        <end position="23"/>
    </location>
</feature>
<gene>
    <name evidence="2" type="ORF">g.12074</name>
</gene>
<evidence type="ECO:0000256" key="1">
    <source>
        <dbReference type="SAM" id="SignalP"/>
    </source>
</evidence>
<feature type="chain" id="PRO_5008582393" description="VWFC domain-containing protein" evidence="1">
    <location>
        <begin position="24"/>
        <end position="331"/>
    </location>
</feature>
<protein>
    <recommendedName>
        <fullName evidence="3">VWFC domain-containing protein</fullName>
    </recommendedName>
</protein>
<reference evidence="2" key="1">
    <citation type="submission" date="2015-11" db="EMBL/GenBank/DDBJ databases">
        <title>De novo transcriptome assembly of four potential Pierce s Disease insect vectors from Arizona vineyards.</title>
        <authorList>
            <person name="Tassone E.E."/>
        </authorList>
    </citation>
    <scope>NUCLEOTIDE SEQUENCE</scope>
</reference>
<sequence length="331" mass="37020">MLLTHMVFRCSFILLTLCYCSEGLEYKKPVEDRVIVRDEEVEDKPLCYNHIHKFYRQMKCEPETTPGARCPTSYKCPTLEGRKNDSCYYDGKEYPLGANLTLDSADFHSPCIQSCQCVQVLEEAGFKCSVREQKCEALPAGCKRLPFQSSYPCCHRAVTSCNKGEKVRCKFNGITYDEGSKFYPVADFTCIQCVCAAGFNGSISPPYCQQFPCVPELQTVASAMLTRGCIPAYMQMGGCCPISFRCPRPTDTIIKAYVKPMESISGKVCKFGNLTLEIGDRLSTWYMPGGRGRETLCYCLVPPLASCLVRFHVTPEERMALSEGEILGEAT</sequence>
<organism evidence="2">
    <name type="scientific">Cuerna arida</name>
    <dbReference type="NCBI Taxonomy" id="1464854"/>
    <lineage>
        <taxon>Eukaryota</taxon>
        <taxon>Metazoa</taxon>
        <taxon>Ecdysozoa</taxon>
        <taxon>Arthropoda</taxon>
        <taxon>Hexapoda</taxon>
        <taxon>Insecta</taxon>
        <taxon>Pterygota</taxon>
        <taxon>Neoptera</taxon>
        <taxon>Paraneoptera</taxon>
        <taxon>Hemiptera</taxon>
        <taxon>Auchenorrhyncha</taxon>
        <taxon>Membracoidea</taxon>
        <taxon>Cicadellidae</taxon>
        <taxon>Cicadellinae</taxon>
        <taxon>Proconiini</taxon>
        <taxon>Cuerna</taxon>
    </lineage>
</organism>
<dbReference type="AlphaFoldDB" id="A0A1B6EVM8"/>
<keyword evidence="1" id="KW-0732">Signal</keyword>
<evidence type="ECO:0000313" key="2">
    <source>
        <dbReference type="EMBL" id="JAS41753.1"/>
    </source>
</evidence>
<dbReference type="EMBL" id="GECZ01028016">
    <property type="protein sequence ID" value="JAS41753.1"/>
    <property type="molecule type" value="Transcribed_RNA"/>
</dbReference>
<proteinExistence type="predicted"/>